<evidence type="ECO:0000256" key="5">
    <source>
        <dbReference type="ARBA" id="ARBA00022833"/>
    </source>
</evidence>
<dbReference type="SMART" id="SM00184">
    <property type="entry name" value="RING"/>
    <property type="match status" value="1"/>
</dbReference>
<evidence type="ECO:0000256" key="1">
    <source>
        <dbReference type="ARBA" id="ARBA00004906"/>
    </source>
</evidence>
<sequence length="174" mass="18839">MDVCHVAGLNPNPDIDIPPVASPTPSPVRTLILSLLSSLPKSAHTSQSKPEDPAVNDKINHATWQALVNKIRLVAGAFQPHHQGHCIIGVVSYHHQYQYQHQHDLQIGANVGESCSICLAELLGSTSTRASDDIDDEAVLSQLSGCGHVFHTGCIQSWLDRNQFTCPLCRSPVP</sequence>
<feature type="domain" description="RING-type" evidence="7">
    <location>
        <begin position="115"/>
        <end position="170"/>
    </location>
</feature>
<protein>
    <recommendedName>
        <fullName evidence="7">RING-type domain-containing protein</fullName>
    </recommendedName>
</protein>
<name>A0AAP0P2W6_9MAGN</name>
<dbReference type="InterPro" id="IPR013083">
    <property type="entry name" value="Znf_RING/FYVE/PHD"/>
</dbReference>
<keyword evidence="9" id="KW-1185">Reference proteome</keyword>
<dbReference type="PANTHER" id="PTHR45969:SF9">
    <property type="entry name" value="RING-TYPE DOMAIN-CONTAINING PROTEIN"/>
    <property type="match status" value="1"/>
</dbReference>
<dbReference type="AlphaFoldDB" id="A0AAP0P2W6"/>
<dbReference type="GO" id="GO:0061630">
    <property type="term" value="F:ubiquitin protein ligase activity"/>
    <property type="evidence" value="ECO:0007669"/>
    <property type="project" value="TreeGrafter"/>
</dbReference>
<keyword evidence="4" id="KW-0833">Ubl conjugation pathway</keyword>
<evidence type="ECO:0000256" key="4">
    <source>
        <dbReference type="ARBA" id="ARBA00022786"/>
    </source>
</evidence>
<comment type="pathway">
    <text evidence="1">Protein modification; protein ubiquitination.</text>
</comment>
<evidence type="ECO:0000256" key="3">
    <source>
        <dbReference type="ARBA" id="ARBA00022771"/>
    </source>
</evidence>
<dbReference type="InterPro" id="IPR001841">
    <property type="entry name" value="Znf_RING"/>
</dbReference>
<comment type="caution">
    <text evidence="8">The sequence shown here is derived from an EMBL/GenBank/DDBJ whole genome shotgun (WGS) entry which is preliminary data.</text>
</comment>
<dbReference type="InterPro" id="IPR024766">
    <property type="entry name" value="Znf_RING_H2"/>
</dbReference>
<proteinExistence type="predicted"/>
<evidence type="ECO:0000259" key="7">
    <source>
        <dbReference type="PROSITE" id="PS50089"/>
    </source>
</evidence>
<organism evidence="8 9">
    <name type="scientific">Stephania japonica</name>
    <dbReference type="NCBI Taxonomy" id="461633"/>
    <lineage>
        <taxon>Eukaryota</taxon>
        <taxon>Viridiplantae</taxon>
        <taxon>Streptophyta</taxon>
        <taxon>Embryophyta</taxon>
        <taxon>Tracheophyta</taxon>
        <taxon>Spermatophyta</taxon>
        <taxon>Magnoliopsida</taxon>
        <taxon>Ranunculales</taxon>
        <taxon>Menispermaceae</taxon>
        <taxon>Menispermoideae</taxon>
        <taxon>Cissampelideae</taxon>
        <taxon>Stephania</taxon>
    </lineage>
</organism>
<evidence type="ECO:0000256" key="2">
    <source>
        <dbReference type="ARBA" id="ARBA00022723"/>
    </source>
</evidence>
<gene>
    <name evidence="8" type="ORF">Sjap_009614</name>
</gene>
<keyword evidence="3 6" id="KW-0863">Zinc-finger</keyword>
<dbReference type="SUPFAM" id="SSF57850">
    <property type="entry name" value="RING/U-box"/>
    <property type="match status" value="1"/>
</dbReference>
<evidence type="ECO:0000313" key="8">
    <source>
        <dbReference type="EMBL" id="KAK9129127.1"/>
    </source>
</evidence>
<evidence type="ECO:0000313" key="9">
    <source>
        <dbReference type="Proteomes" id="UP001417504"/>
    </source>
</evidence>
<keyword evidence="5" id="KW-0862">Zinc</keyword>
<dbReference type="GO" id="GO:0008270">
    <property type="term" value="F:zinc ion binding"/>
    <property type="evidence" value="ECO:0007669"/>
    <property type="project" value="UniProtKB-KW"/>
</dbReference>
<dbReference type="GO" id="GO:0016567">
    <property type="term" value="P:protein ubiquitination"/>
    <property type="evidence" value="ECO:0007669"/>
    <property type="project" value="TreeGrafter"/>
</dbReference>
<dbReference type="Pfam" id="PF12678">
    <property type="entry name" value="zf-rbx1"/>
    <property type="match status" value="1"/>
</dbReference>
<accession>A0AAP0P2W6</accession>
<dbReference type="Proteomes" id="UP001417504">
    <property type="component" value="Unassembled WGS sequence"/>
</dbReference>
<dbReference type="PANTHER" id="PTHR45969">
    <property type="entry name" value="RING ZINC FINGER PROTEIN-RELATED"/>
    <property type="match status" value="1"/>
</dbReference>
<evidence type="ECO:0000256" key="6">
    <source>
        <dbReference type="PROSITE-ProRule" id="PRU00175"/>
    </source>
</evidence>
<keyword evidence="2" id="KW-0479">Metal-binding</keyword>
<dbReference type="EMBL" id="JBBNAE010000004">
    <property type="protein sequence ID" value="KAK9129127.1"/>
    <property type="molecule type" value="Genomic_DNA"/>
</dbReference>
<dbReference type="Gene3D" id="3.30.40.10">
    <property type="entry name" value="Zinc/RING finger domain, C3HC4 (zinc finger)"/>
    <property type="match status" value="1"/>
</dbReference>
<reference evidence="8 9" key="1">
    <citation type="submission" date="2024-01" db="EMBL/GenBank/DDBJ databases">
        <title>Genome assemblies of Stephania.</title>
        <authorList>
            <person name="Yang L."/>
        </authorList>
    </citation>
    <scope>NUCLEOTIDE SEQUENCE [LARGE SCALE GENOMIC DNA]</scope>
    <source>
        <strain evidence="8">QJT</strain>
        <tissue evidence="8">Leaf</tissue>
    </source>
</reference>
<dbReference type="PROSITE" id="PS50089">
    <property type="entry name" value="ZF_RING_2"/>
    <property type="match status" value="1"/>
</dbReference>